<evidence type="ECO:0000259" key="6">
    <source>
        <dbReference type="Pfam" id="PF00694"/>
    </source>
</evidence>
<dbReference type="SUPFAM" id="SSF52016">
    <property type="entry name" value="LeuD/IlvD-like"/>
    <property type="match status" value="1"/>
</dbReference>
<dbReference type="Pfam" id="PF00694">
    <property type="entry name" value="Aconitase_C"/>
    <property type="match status" value="1"/>
</dbReference>
<dbReference type="InterPro" id="IPR015928">
    <property type="entry name" value="Aconitase/3IPM_dehydase_swvl"/>
</dbReference>
<dbReference type="InterPro" id="IPR050075">
    <property type="entry name" value="LeuD"/>
</dbReference>
<dbReference type="PANTHER" id="PTHR43345">
    <property type="entry name" value="3-ISOPROPYLMALATE DEHYDRATASE SMALL SUBUNIT 2-RELATED-RELATED"/>
    <property type="match status" value="1"/>
</dbReference>
<comment type="similarity">
    <text evidence="1">Belongs to the LeuD family. LeuD type 2 subfamily.</text>
</comment>
<reference evidence="7 8" key="1">
    <citation type="submission" date="2020-07" db="EMBL/GenBank/DDBJ databases">
        <title>Sequencing the genomes of 1000 actinobacteria strains.</title>
        <authorList>
            <person name="Klenk H.-P."/>
        </authorList>
    </citation>
    <scope>NUCLEOTIDE SEQUENCE [LARGE SCALE GENOMIC DNA]</scope>
    <source>
        <strain evidence="7 8">DSM 45772</strain>
    </source>
</reference>
<dbReference type="PANTHER" id="PTHR43345:SF2">
    <property type="entry name" value="3-ISOPROPYLMALATE DEHYDRATASE SMALL SUBUNIT 1"/>
    <property type="match status" value="1"/>
</dbReference>
<gene>
    <name evidence="7" type="ORF">BJ983_003555</name>
</gene>
<name>A0A7Y9DXP2_9PSEU</name>
<keyword evidence="8" id="KW-1185">Reference proteome</keyword>
<dbReference type="RefSeq" id="WP_218890331.1">
    <property type="nucleotide sequence ID" value="NZ_BAABHP010000025.1"/>
</dbReference>
<dbReference type="InterPro" id="IPR011827">
    <property type="entry name" value="LeuD_type2/HacB/DmdB"/>
</dbReference>
<dbReference type="InterPro" id="IPR000573">
    <property type="entry name" value="AconitaseA/IPMdHydase_ssu_swvl"/>
</dbReference>
<feature type="domain" description="Aconitase A/isopropylmalate dehydratase small subunit swivel" evidence="6">
    <location>
        <begin position="54"/>
        <end position="107"/>
    </location>
</feature>
<proteinExistence type="inferred from homology"/>
<keyword evidence="3 7" id="KW-0456">Lyase</keyword>
<evidence type="ECO:0000256" key="4">
    <source>
        <dbReference type="ARBA" id="ARBA00031631"/>
    </source>
</evidence>
<evidence type="ECO:0000256" key="3">
    <source>
        <dbReference type="ARBA" id="ARBA00023239"/>
    </source>
</evidence>
<evidence type="ECO:0000313" key="8">
    <source>
        <dbReference type="Proteomes" id="UP000535890"/>
    </source>
</evidence>
<comment type="caution">
    <text evidence="7">The sequence shown here is derived from an EMBL/GenBank/DDBJ whole genome shotgun (WGS) entry which is preliminary data.</text>
</comment>
<dbReference type="GO" id="GO:0016836">
    <property type="term" value="F:hydro-lyase activity"/>
    <property type="evidence" value="ECO:0007669"/>
    <property type="project" value="InterPro"/>
</dbReference>
<evidence type="ECO:0000313" key="7">
    <source>
        <dbReference type="EMBL" id="NYD37453.1"/>
    </source>
</evidence>
<sequence>MSDRWTITGRTWVVGDSVDTDAMYPGYAMKLDVPEAARHVFYALRPGWVDEVAPGDIVVAGRNFGIGSSRPVAALMRHLGVAALIAEEFNSLFLRNAVNNGMPALTVPGIRDLVTEGDELTVDLAEGWARVADRRIDAAPQPALVLDILAAGGLLPRLVADGYLPAEAAAG</sequence>
<dbReference type="AlphaFoldDB" id="A0A7Y9DXP2"/>
<organism evidence="7 8">
    <name type="scientific">Actinomycetospora corticicola</name>
    <dbReference type="NCBI Taxonomy" id="663602"/>
    <lineage>
        <taxon>Bacteria</taxon>
        <taxon>Bacillati</taxon>
        <taxon>Actinomycetota</taxon>
        <taxon>Actinomycetes</taxon>
        <taxon>Pseudonocardiales</taxon>
        <taxon>Pseudonocardiaceae</taxon>
        <taxon>Actinomycetospora</taxon>
    </lineage>
</organism>
<accession>A0A7Y9DXP2</accession>
<dbReference type="Proteomes" id="UP000535890">
    <property type="component" value="Unassembled WGS sequence"/>
</dbReference>
<evidence type="ECO:0000256" key="2">
    <source>
        <dbReference type="ARBA" id="ARBA00017233"/>
    </source>
</evidence>
<dbReference type="Gene3D" id="3.20.19.10">
    <property type="entry name" value="Aconitase, domain 4"/>
    <property type="match status" value="1"/>
</dbReference>
<dbReference type="NCBIfam" id="TIGR02087">
    <property type="entry name" value="LEUD_arch"/>
    <property type="match status" value="1"/>
</dbReference>
<protein>
    <recommendedName>
        <fullName evidence="2">3-isopropylmalate dehydratase small subunit</fullName>
    </recommendedName>
    <alternativeName>
        <fullName evidence="4">Alpha-IPM isomerase</fullName>
    </alternativeName>
    <alternativeName>
        <fullName evidence="5">Isopropylmalate isomerase</fullName>
    </alternativeName>
</protein>
<evidence type="ECO:0000256" key="5">
    <source>
        <dbReference type="ARBA" id="ARBA00033368"/>
    </source>
</evidence>
<evidence type="ECO:0000256" key="1">
    <source>
        <dbReference type="ARBA" id="ARBA00009869"/>
    </source>
</evidence>
<dbReference type="EMBL" id="JACCBN010000001">
    <property type="protein sequence ID" value="NYD37453.1"/>
    <property type="molecule type" value="Genomic_DNA"/>
</dbReference>